<keyword evidence="4 9" id="KW-0489">Methyltransferase</keyword>
<gene>
    <name evidence="11" type="ORF">SAMN05421867_1107</name>
</gene>
<dbReference type="STRING" id="988821.SAMN05421867_1107"/>
<dbReference type="PROSITE" id="PS00374">
    <property type="entry name" value="MGMT"/>
    <property type="match status" value="1"/>
</dbReference>
<evidence type="ECO:0000256" key="4">
    <source>
        <dbReference type="ARBA" id="ARBA00022603"/>
    </source>
</evidence>
<evidence type="ECO:0000256" key="6">
    <source>
        <dbReference type="ARBA" id="ARBA00022763"/>
    </source>
</evidence>
<dbReference type="InterPro" id="IPR023546">
    <property type="entry name" value="MGMT"/>
</dbReference>
<evidence type="ECO:0000256" key="7">
    <source>
        <dbReference type="ARBA" id="ARBA00023204"/>
    </source>
</evidence>
<dbReference type="GO" id="GO:0006307">
    <property type="term" value="P:DNA alkylation repair"/>
    <property type="evidence" value="ECO:0007669"/>
    <property type="project" value="UniProtKB-UniRule"/>
</dbReference>
<comment type="subcellular location">
    <subcellularLocation>
        <location evidence="9">Cytoplasm</location>
    </subcellularLocation>
</comment>
<dbReference type="Pfam" id="PF01035">
    <property type="entry name" value="DNA_binding_1"/>
    <property type="match status" value="1"/>
</dbReference>
<comment type="catalytic activity">
    <reaction evidence="1 9">
        <text>a 4-O-methyl-thymidine in DNA + L-cysteinyl-[protein] = a thymidine in DNA + S-methyl-L-cysteinyl-[protein]</text>
        <dbReference type="Rhea" id="RHEA:53428"/>
        <dbReference type="Rhea" id="RHEA-COMP:10131"/>
        <dbReference type="Rhea" id="RHEA-COMP:10132"/>
        <dbReference type="Rhea" id="RHEA-COMP:13555"/>
        <dbReference type="Rhea" id="RHEA-COMP:13556"/>
        <dbReference type="ChEBI" id="CHEBI:29950"/>
        <dbReference type="ChEBI" id="CHEBI:82612"/>
        <dbReference type="ChEBI" id="CHEBI:137386"/>
        <dbReference type="ChEBI" id="CHEBI:137387"/>
        <dbReference type="EC" id="2.1.1.63"/>
    </reaction>
</comment>
<dbReference type="Proteomes" id="UP000199012">
    <property type="component" value="Unassembled WGS sequence"/>
</dbReference>
<keyword evidence="6 9" id="KW-0227">DNA damage</keyword>
<name>A0A1I0ZAX8_9CELL</name>
<comment type="similarity">
    <text evidence="2 9">Belongs to the MGMT family.</text>
</comment>
<reference evidence="11 12" key="1">
    <citation type="submission" date="2016-10" db="EMBL/GenBank/DDBJ databases">
        <authorList>
            <person name="de Groot N.N."/>
        </authorList>
    </citation>
    <scope>NUCLEOTIDE SEQUENCE [LARGE SCALE GENOMIC DNA]</scope>
    <source>
        <strain evidence="11 12">CGMCC 4.6945</strain>
    </source>
</reference>
<dbReference type="GO" id="GO:0003908">
    <property type="term" value="F:methylated-DNA-[protein]-cysteine S-methyltransferase activity"/>
    <property type="evidence" value="ECO:0007669"/>
    <property type="project" value="UniProtKB-UniRule"/>
</dbReference>
<dbReference type="GO" id="GO:0032259">
    <property type="term" value="P:methylation"/>
    <property type="evidence" value="ECO:0007669"/>
    <property type="project" value="UniProtKB-KW"/>
</dbReference>
<dbReference type="PANTHER" id="PTHR10815">
    <property type="entry name" value="METHYLATED-DNA--PROTEIN-CYSTEINE METHYLTRANSFERASE"/>
    <property type="match status" value="1"/>
</dbReference>
<comment type="function">
    <text evidence="9">Involved in the cellular defense against the biological effects of O6-methylguanine (O6-MeG) and O4-methylthymine (O4-MeT) in DNA. Repairs the methylated nucleobase in DNA by stoichiometrically transferring the methyl group to a cysteine residue in the enzyme. This is a suicide reaction: the enzyme is irreversibly inactivated.</text>
</comment>
<evidence type="ECO:0000256" key="2">
    <source>
        <dbReference type="ARBA" id="ARBA00008711"/>
    </source>
</evidence>
<dbReference type="InterPro" id="IPR036217">
    <property type="entry name" value="MethylDNA_cys_MeTrfase_DNAb"/>
</dbReference>
<feature type="domain" description="Methylated-DNA-[protein]-cysteine S-methyltransferase DNA binding" evidence="10">
    <location>
        <begin position="87"/>
        <end position="166"/>
    </location>
</feature>
<protein>
    <recommendedName>
        <fullName evidence="9">Methylated-DNA--protein-cysteine methyltransferase</fullName>
        <ecNumber evidence="9">2.1.1.63</ecNumber>
    </recommendedName>
    <alternativeName>
        <fullName evidence="9">6-O-methylguanine-DNA methyltransferase</fullName>
        <shortName evidence="9">MGMT</shortName>
    </alternativeName>
    <alternativeName>
        <fullName evidence="9">O-6-methylguanine-DNA-alkyltransferase</fullName>
    </alternativeName>
</protein>
<dbReference type="OrthoDB" id="9802228at2"/>
<dbReference type="InterPro" id="IPR014048">
    <property type="entry name" value="MethylDNA_cys_MeTrfase_DNA-bd"/>
</dbReference>
<evidence type="ECO:0000256" key="1">
    <source>
        <dbReference type="ARBA" id="ARBA00001286"/>
    </source>
</evidence>
<keyword evidence="7 9" id="KW-0234">DNA repair</keyword>
<keyword evidence="5 9" id="KW-0808">Transferase</keyword>
<evidence type="ECO:0000256" key="3">
    <source>
        <dbReference type="ARBA" id="ARBA00022490"/>
    </source>
</evidence>
<dbReference type="SUPFAM" id="SSF53155">
    <property type="entry name" value="Methylated DNA-protein cysteine methyltransferase domain"/>
    <property type="match status" value="1"/>
</dbReference>
<comment type="catalytic activity">
    <reaction evidence="8 9">
        <text>a 6-O-methyl-2'-deoxyguanosine in DNA + L-cysteinyl-[protein] = S-methyl-L-cysteinyl-[protein] + a 2'-deoxyguanosine in DNA</text>
        <dbReference type="Rhea" id="RHEA:24000"/>
        <dbReference type="Rhea" id="RHEA-COMP:10131"/>
        <dbReference type="Rhea" id="RHEA-COMP:10132"/>
        <dbReference type="Rhea" id="RHEA-COMP:11367"/>
        <dbReference type="Rhea" id="RHEA-COMP:11368"/>
        <dbReference type="ChEBI" id="CHEBI:29950"/>
        <dbReference type="ChEBI" id="CHEBI:82612"/>
        <dbReference type="ChEBI" id="CHEBI:85445"/>
        <dbReference type="ChEBI" id="CHEBI:85448"/>
        <dbReference type="EC" id="2.1.1.63"/>
    </reaction>
</comment>
<evidence type="ECO:0000313" key="12">
    <source>
        <dbReference type="Proteomes" id="UP000199012"/>
    </source>
</evidence>
<dbReference type="GO" id="GO:0005737">
    <property type="term" value="C:cytoplasm"/>
    <property type="evidence" value="ECO:0007669"/>
    <property type="project" value="UniProtKB-SubCell"/>
</dbReference>
<dbReference type="NCBIfam" id="TIGR00589">
    <property type="entry name" value="ogt"/>
    <property type="match status" value="1"/>
</dbReference>
<evidence type="ECO:0000256" key="5">
    <source>
        <dbReference type="ARBA" id="ARBA00022679"/>
    </source>
</evidence>
<sequence length="178" mass="18485">MSHLVVDSPLGPITLVSGDEGPAADHLTGVYMGDHRHAPDASWFGPLVTADDEDAPAVLVAAAEQLAAFFAGTRRTFDLPTAATGTPFQEAVWAALTRIPYGETWSYTRLAAEIGRPTAMRAVGLANGRNPLSIVVPCHRVVGADGAPRGYAGGAERKLVLLAHERGVLAAVPEPAAG</sequence>
<dbReference type="Gene3D" id="1.10.10.10">
    <property type="entry name" value="Winged helix-like DNA-binding domain superfamily/Winged helix DNA-binding domain"/>
    <property type="match status" value="1"/>
</dbReference>
<dbReference type="HAMAP" id="MF_00772">
    <property type="entry name" value="OGT"/>
    <property type="match status" value="1"/>
</dbReference>
<evidence type="ECO:0000256" key="9">
    <source>
        <dbReference type="HAMAP-Rule" id="MF_00772"/>
    </source>
</evidence>
<dbReference type="InterPro" id="IPR036631">
    <property type="entry name" value="MGMT_N_sf"/>
</dbReference>
<evidence type="ECO:0000256" key="8">
    <source>
        <dbReference type="ARBA" id="ARBA00049348"/>
    </source>
</evidence>
<dbReference type="EC" id="2.1.1.63" evidence="9"/>
<evidence type="ECO:0000259" key="10">
    <source>
        <dbReference type="Pfam" id="PF01035"/>
    </source>
</evidence>
<feature type="active site" description="Nucleophile; methyl group acceptor" evidence="9">
    <location>
        <position position="138"/>
    </location>
</feature>
<dbReference type="FunFam" id="1.10.10.10:FF:000214">
    <property type="entry name" value="Methylated-DNA--protein-cysteine methyltransferase"/>
    <property type="match status" value="1"/>
</dbReference>
<dbReference type="Gene3D" id="3.30.160.70">
    <property type="entry name" value="Methylated DNA-protein cysteine methyltransferase domain"/>
    <property type="match status" value="1"/>
</dbReference>
<dbReference type="SUPFAM" id="SSF46767">
    <property type="entry name" value="Methylated DNA-protein cysteine methyltransferase, C-terminal domain"/>
    <property type="match status" value="1"/>
</dbReference>
<proteinExistence type="inferred from homology"/>
<evidence type="ECO:0000313" key="11">
    <source>
        <dbReference type="EMBL" id="SFB21393.1"/>
    </source>
</evidence>
<dbReference type="CDD" id="cd06445">
    <property type="entry name" value="ATase"/>
    <property type="match status" value="1"/>
</dbReference>
<keyword evidence="12" id="KW-1185">Reference proteome</keyword>
<organism evidence="11 12">
    <name type="scientific">Cellulomonas marina</name>
    <dbReference type="NCBI Taxonomy" id="988821"/>
    <lineage>
        <taxon>Bacteria</taxon>
        <taxon>Bacillati</taxon>
        <taxon>Actinomycetota</taxon>
        <taxon>Actinomycetes</taxon>
        <taxon>Micrococcales</taxon>
        <taxon>Cellulomonadaceae</taxon>
        <taxon>Cellulomonas</taxon>
    </lineage>
</organism>
<dbReference type="InterPro" id="IPR036388">
    <property type="entry name" value="WH-like_DNA-bd_sf"/>
</dbReference>
<comment type="miscellaneous">
    <text evidence="9">This enzyme catalyzes only one turnover and therefore is not strictly catalytic. According to one definition, an enzyme is a biocatalyst that acts repeatedly and over many reaction cycles.</text>
</comment>
<dbReference type="InterPro" id="IPR001497">
    <property type="entry name" value="MethylDNA_cys_MeTrfase_AS"/>
</dbReference>
<keyword evidence="3 9" id="KW-0963">Cytoplasm</keyword>
<dbReference type="EMBL" id="FOKA01000010">
    <property type="protein sequence ID" value="SFB21393.1"/>
    <property type="molecule type" value="Genomic_DNA"/>
</dbReference>
<dbReference type="AlphaFoldDB" id="A0A1I0ZAX8"/>
<dbReference type="RefSeq" id="WP_090033274.1">
    <property type="nucleotide sequence ID" value="NZ_BONM01000058.1"/>
</dbReference>
<accession>A0A1I0ZAX8</accession>
<dbReference type="PANTHER" id="PTHR10815:SF5">
    <property type="entry name" value="METHYLATED-DNA--PROTEIN-CYSTEINE METHYLTRANSFERASE"/>
    <property type="match status" value="1"/>
</dbReference>